<dbReference type="EnsemblMetazoa" id="XM_029492006.1">
    <property type="protein sequence ID" value="XP_029347866.1"/>
    <property type="gene ID" value="LOC100572728"/>
</dbReference>
<sequence length="122" mass="13880">MVLARPGQTTYFHEKIPAFDIKYIEDCFKIKGYPDPTKYLIKNTSSGNYTKNDIFDCWVYQNKSWSDLISIPENKNIICKVAAPWSSANSISQVTSSNEDLDDIEFGSQTQTASSYKNTRMA</sequence>
<dbReference type="AlphaFoldDB" id="A0A8R2JWC2"/>
<dbReference type="KEGG" id="api:100572728"/>
<reference evidence="1" key="2">
    <citation type="submission" date="2022-06" db="UniProtKB">
        <authorList>
            <consortium name="EnsemblMetazoa"/>
        </authorList>
    </citation>
    <scope>IDENTIFICATION</scope>
</reference>
<reference evidence="2" key="1">
    <citation type="submission" date="2010-06" db="EMBL/GenBank/DDBJ databases">
        <authorList>
            <person name="Jiang H."/>
            <person name="Abraham K."/>
            <person name="Ali S."/>
            <person name="Alsbrooks S.L."/>
            <person name="Anim B.N."/>
            <person name="Anosike U.S."/>
            <person name="Attaway T."/>
            <person name="Bandaranaike D.P."/>
            <person name="Battles P.K."/>
            <person name="Bell S.N."/>
            <person name="Bell A.V."/>
            <person name="Beltran B."/>
            <person name="Bickham C."/>
            <person name="Bustamante Y."/>
            <person name="Caleb T."/>
            <person name="Canada A."/>
            <person name="Cardenas V."/>
            <person name="Carter K."/>
            <person name="Chacko J."/>
            <person name="Chandrabose M.N."/>
            <person name="Chavez D."/>
            <person name="Chavez A."/>
            <person name="Chen L."/>
            <person name="Chu H.-S."/>
            <person name="Claassen K.J."/>
            <person name="Cockrell R."/>
            <person name="Collins M."/>
            <person name="Cooper J.A."/>
            <person name="Cree A."/>
            <person name="Curry S.M."/>
            <person name="Da Y."/>
            <person name="Dao M.D."/>
            <person name="Das B."/>
            <person name="Davila M.-L."/>
            <person name="Davy-Carroll L."/>
            <person name="Denson S."/>
            <person name="Dinh H."/>
            <person name="Ebong V.E."/>
            <person name="Edwards J.R."/>
            <person name="Egan A."/>
            <person name="El-Daye J."/>
            <person name="Escobedo L."/>
            <person name="Fernandez S."/>
            <person name="Fernando P.R."/>
            <person name="Flagg N."/>
            <person name="Forbes L.D."/>
            <person name="Fowler R.G."/>
            <person name="Fu Q."/>
            <person name="Gabisi R.A."/>
            <person name="Ganer J."/>
            <person name="Garbino Pronczuk A."/>
            <person name="Garcia R.M."/>
            <person name="Garner T."/>
            <person name="Garrett T.E."/>
            <person name="Gonzalez D.A."/>
            <person name="Hamid H."/>
            <person name="Hawkins E.S."/>
            <person name="Hirani K."/>
            <person name="Hogues M.E."/>
            <person name="Hollins B."/>
            <person name="Hsiao C.-H."/>
            <person name="Jabil R."/>
            <person name="James M.L."/>
            <person name="Jhangiani S.N."/>
            <person name="Johnson B."/>
            <person name="Johnson Q."/>
            <person name="Joshi V."/>
            <person name="Kalu J.B."/>
            <person name="Kam C."/>
            <person name="Kashfia A."/>
            <person name="Keebler J."/>
            <person name="Kisamo H."/>
            <person name="Kovar C.L."/>
            <person name="Lago L.A."/>
            <person name="Lai C.-Y."/>
            <person name="Laidlaw J."/>
            <person name="Lara F."/>
            <person name="Le T.-K."/>
            <person name="Lee S.L."/>
            <person name="Legall F.H."/>
            <person name="Lemon S.J."/>
            <person name="Lewis L.R."/>
            <person name="Li B."/>
            <person name="Liu Y."/>
            <person name="Liu Y.-S."/>
            <person name="Lopez J."/>
            <person name="Lozado R.J."/>
            <person name="Lu J."/>
            <person name="Madu R.C."/>
            <person name="Maheshwari M."/>
            <person name="Maheshwari R."/>
            <person name="Malloy K."/>
            <person name="Martinez E."/>
            <person name="Mathew T."/>
            <person name="Mercado I.C."/>
            <person name="Mercado C."/>
            <person name="Meyer B."/>
            <person name="Montgomery K."/>
            <person name="Morgan M.B."/>
            <person name="Munidasa M."/>
            <person name="Nazareth L.V."/>
            <person name="Nelson J."/>
            <person name="Ng B.M."/>
            <person name="Nguyen N.B."/>
            <person name="Nguyen P.Q."/>
            <person name="Nguyen T."/>
            <person name="Obregon M."/>
            <person name="Okwuonu G.O."/>
            <person name="Onwere C.G."/>
            <person name="Orozco G."/>
            <person name="Parra A."/>
            <person name="Patel S."/>
            <person name="Patil S."/>
            <person name="Perez A."/>
            <person name="Perez Y."/>
            <person name="Pham C."/>
            <person name="Primus E.L."/>
            <person name="Pu L.-L."/>
            <person name="Puazo M."/>
            <person name="Qin X."/>
            <person name="Quiroz J.B."/>
            <person name="Reese J."/>
            <person name="Richards S."/>
            <person name="Rives C.M."/>
            <person name="Robberts R."/>
            <person name="Ruiz S.J."/>
            <person name="Ruiz M.J."/>
            <person name="Santibanez J."/>
            <person name="Schneider B.W."/>
            <person name="Sisson I."/>
            <person name="Smith M."/>
            <person name="Sodergren E."/>
            <person name="Song X.-Z."/>
            <person name="Song B.B."/>
            <person name="Summersgill H."/>
            <person name="Thelus R."/>
            <person name="Thornton R.D."/>
            <person name="Trejos Z.Y."/>
            <person name="Usmani K."/>
            <person name="Vattathil S."/>
            <person name="Villasana D."/>
            <person name="Walker D.L."/>
            <person name="Wang S."/>
            <person name="Wang K."/>
            <person name="White C.S."/>
            <person name="Williams A.C."/>
            <person name="Williamson J."/>
            <person name="Wilson K."/>
            <person name="Woghiren I.O."/>
            <person name="Woodworth J.R."/>
            <person name="Worley K.C."/>
            <person name="Wright R.A."/>
            <person name="Wu W."/>
            <person name="Young L."/>
            <person name="Zhang L."/>
            <person name="Zhang J."/>
            <person name="Zhu Y."/>
            <person name="Muzny D.M."/>
            <person name="Weinstock G."/>
            <person name="Gibbs R.A."/>
        </authorList>
    </citation>
    <scope>NUCLEOTIDE SEQUENCE [LARGE SCALE GENOMIC DNA]</scope>
    <source>
        <strain evidence="2">LSR1</strain>
    </source>
</reference>
<dbReference type="GeneID" id="100572728"/>
<dbReference type="OrthoDB" id="10405213at2759"/>
<name>A0A8R2JWC2_ACYPI</name>
<protein>
    <submittedName>
        <fullName evidence="1">Uncharacterized protein</fullName>
    </submittedName>
</protein>
<proteinExistence type="predicted"/>
<organism evidence="1 2">
    <name type="scientific">Acyrthosiphon pisum</name>
    <name type="common">Pea aphid</name>
    <dbReference type="NCBI Taxonomy" id="7029"/>
    <lineage>
        <taxon>Eukaryota</taxon>
        <taxon>Metazoa</taxon>
        <taxon>Ecdysozoa</taxon>
        <taxon>Arthropoda</taxon>
        <taxon>Hexapoda</taxon>
        <taxon>Insecta</taxon>
        <taxon>Pterygota</taxon>
        <taxon>Neoptera</taxon>
        <taxon>Paraneoptera</taxon>
        <taxon>Hemiptera</taxon>
        <taxon>Sternorrhyncha</taxon>
        <taxon>Aphidomorpha</taxon>
        <taxon>Aphidoidea</taxon>
        <taxon>Aphididae</taxon>
        <taxon>Macrosiphini</taxon>
        <taxon>Acyrthosiphon</taxon>
    </lineage>
</organism>
<accession>A0A8R2JWC2</accession>
<dbReference type="Proteomes" id="UP000007819">
    <property type="component" value="Unassembled WGS sequence"/>
</dbReference>
<evidence type="ECO:0000313" key="1">
    <source>
        <dbReference type="EnsemblMetazoa" id="XP_029347866.1"/>
    </source>
</evidence>
<dbReference type="RefSeq" id="XP_029347866.1">
    <property type="nucleotide sequence ID" value="XM_029492006.1"/>
</dbReference>
<evidence type="ECO:0000313" key="2">
    <source>
        <dbReference type="Proteomes" id="UP000007819"/>
    </source>
</evidence>
<keyword evidence="2" id="KW-1185">Reference proteome</keyword>